<name>D6SQI5_9BACT</name>
<evidence type="ECO:0000313" key="1">
    <source>
        <dbReference type="EMBL" id="EFI35011.1"/>
    </source>
</evidence>
<dbReference type="AlphaFoldDB" id="D6SQI5"/>
<dbReference type="GO" id="GO:0003677">
    <property type="term" value="F:DNA binding"/>
    <property type="evidence" value="ECO:0007669"/>
    <property type="project" value="UniProtKB-KW"/>
</dbReference>
<sequence>MSNITFKADDEVIKKARKVAIDKNTTLTRMLREYLVSLARLEDEKKAVALSRLEKTFERHSRDMGRREWSREDLYEHS</sequence>
<gene>
    <name evidence="1" type="ORF">Dthio_PD2403</name>
</gene>
<proteinExistence type="predicted"/>
<evidence type="ECO:0000313" key="2">
    <source>
        <dbReference type="Proteomes" id="UP000005496"/>
    </source>
</evidence>
<dbReference type="Proteomes" id="UP000005496">
    <property type="component" value="Unassembled WGS sequence"/>
</dbReference>
<dbReference type="OrthoDB" id="7365000at2"/>
<organism evidence="1 2">
    <name type="scientific">Desulfonatronospira thiodismutans ASO3-1</name>
    <dbReference type="NCBI Taxonomy" id="555779"/>
    <lineage>
        <taxon>Bacteria</taxon>
        <taxon>Pseudomonadati</taxon>
        <taxon>Thermodesulfobacteriota</taxon>
        <taxon>Desulfovibrionia</taxon>
        <taxon>Desulfovibrionales</taxon>
        <taxon>Desulfonatronovibrionaceae</taxon>
        <taxon>Desulfonatronospira</taxon>
    </lineage>
</organism>
<accession>D6SQI5</accession>
<dbReference type="RefSeq" id="WP_008870325.1">
    <property type="nucleotide sequence ID" value="NZ_ACJN02000002.1"/>
</dbReference>
<protein>
    <submittedName>
        <fullName evidence="1">CopG-like DNA-binding protein</fullName>
    </submittedName>
</protein>
<reference evidence="1" key="1">
    <citation type="submission" date="2010-05" db="EMBL/GenBank/DDBJ databases">
        <title>The draft genome of Desulfonatronospira thiodismutans ASO3-1.</title>
        <authorList>
            <consortium name="US DOE Joint Genome Institute (JGI-PGF)"/>
            <person name="Lucas S."/>
            <person name="Copeland A."/>
            <person name="Lapidus A."/>
            <person name="Cheng J.-F."/>
            <person name="Bruce D."/>
            <person name="Goodwin L."/>
            <person name="Pitluck S."/>
            <person name="Chertkov O."/>
            <person name="Brettin T."/>
            <person name="Detter J.C."/>
            <person name="Han C."/>
            <person name="Land M.L."/>
            <person name="Hauser L."/>
            <person name="Kyrpides N."/>
            <person name="Mikhailova N."/>
            <person name="Muyzer G."/>
            <person name="Woyke T."/>
        </authorList>
    </citation>
    <scope>NUCLEOTIDE SEQUENCE [LARGE SCALE GENOMIC DNA]</scope>
    <source>
        <strain evidence="1">ASO3-1</strain>
    </source>
</reference>
<dbReference type="Pfam" id="PF19891">
    <property type="entry name" value="DUF6364"/>
    <property type="match status" value="1"/>
</dbReference>
<dbReference type="InterPro" id="IPR045944">
    <property type="entry name" value="DUF6364"/>
</dbReference>
<dbReference type="EMBL" id="ACJN02000002">
    <property type="protein sequence ID" value="EFI35011.1"/>
    <property type="molecule type" value="Genomic_DNA"/>
</dbReference>
<keyword evidence="2" id="KW-1185">Reference proteome</keyword>
<comment type="caution">
    <text evidence="1">The sequence shown here is derived from an EMBL/GenBank/DDBJ whole genome shotgun (WGS) entry which is preliminary data.</text>
</comment>